<dbReference type="GO" id="GO:0016301">
    <property type="term" value="F:kinase activity"/>
    <property type="evidence" value="ECO:0007669"/>
    <property type="project" value="UniProtKB-KW"/>
</dbReference>
<dbReference type="InterPro" id="IPR011009">
    <property type="entry name" value="Kinase-like_dom_sf"/>
</dbReference>
<evidence type="ECO:0000256" key="10">
    <source>
        <dbReference type="PROSITE-ProRule" id="PRU10141"/>
    </source>
</evidence>
<evidence type="ECO:0000259" key="12">
    <source>
        <dbReference type="PROSITE" id="PS50011"/>
    </source>
</evidence>
<evidence type="ECO:0000256" key="6">
    <source>
        <dbReference type="ARBA" id="ARBA00038999"/>
    </source>
</evidence>
<dbReference type="SUPFAM" id="SSF56112">
    <property type="entry name" value="Protein kinase-like (PK-like)"/>
    <property type="match status" value="1"/>
</dbReference>
<comment type="catalytic activity">
    <reaction evidence="7">
        <text>L-seryl-[protein] + ATP = O-phospho-L-seryl-[protein] + ADP + H(+)</text>
        <dbReference type="Rhea" id="RHEA:17989"/>
        <dbReference type="Rhea" id="RHEA-COMP:9863"/>
        <dbReference type="Rhea" id="RHEA-COMP:11604"/>
        <dbReference type="ChEBI" id="CHEBI:15378"/>
        <dbReference type="ChEBI" id="CHEBI:29999"/>
        <dbReference type="ChEBI" id="CHEBI:30616"/>
        <dbReference type="ChEBI" id="CHEBI:83421"/>
        <dbReference type="ChEBI" id="CHEBI:456216"/>
        <dbReference type="EC" id="2.7.12.2"/>
    </reaction>
</comment>
<dbReference type="SUPFAM" id="SSF54277">
    <property type="entry name" value="CAD &amp; PB1 domains"/>
    <property type="match status" value="1"/>
</dbReference>
<keyword evidence="3 14" id="KW-0418">Kinase</keyword>
<evidence type="ECO:0000313" key="14">
    <source>
        <dbReference type="RefSeq" id="XP_065672888.1"/>
    </source>
</evidence>
<accession>A0ABM4DEP9</accession>
<dbReference type="PROSITE" id="PS00108">
    <property type="entry name" value="PROTEIN_KINASE_ST"/>
    <property type="match status" value="1"/>
</dbReference>
<protein>
    <recommendedName>
        <fullName evidence="6">mitogen-activated protein kinase kinase</fullName>
        <ecNumber evidence="6">2.7.12.2</ecNumber>
    </recommendedName>
</protein>
<comment type="catalytic activity">
    <reaction evidence="8">
        <text>L-threonyl-[protein] + ATP = O-phospho-L-threonyl-[protein] + ADP + H(+)</text>
        <dbReference type="Rhea" id="RHEA:46608"/>
        <dbReference type="Rhea" id="RHEA-COMP:11060"/>
        <dbReference type="Rhea" id="RHEA-COMP:11605"/>
        <dbReference type="ChEBI" id="CHEBI:15378"/>
        <dbReference type="ChEBI" id="CHEBI:30013"/>
        <dbReference type="ChEBI" id="CHEBI:30616"/>
        <dbReference type="ChEBI" id="CHEBI:61977"/>
        <dbReference type="ChEBI" id="CHEBI:456216"/>
        <dbReference type="EC" id="2.7.12.2"/>
    </reaction>
</comment>
<keyword evidence="13" id="KW-1185">Reference proteome</keyword>
<comment type="similarity">
    <text evidence="5">Belongs to the protein kinase superfamily. STE Ser/Thr protein kinase family. MAP kinase kinase subfamily.</text>
</comment>
<dbReference type="InterPro" id="IPR000719">
    <property type="entry name" value="Prot_kinase_dom"/>
</dbReference>
<organism evidence="13 14">
    <name type="scientific">Hydra vulgaris</name>
    <name type="common">Hydra</name>
    <name type="synonym">Hydra attenuata</name>
    <dbReference type="NCBI Taxonomy" id="6087"/>
    <lineage>
        <taxon>Eukaryota</taxon>
        <taxon>Metazoa</taxon>
        <taxon>Cnidaria</taxon>
        <taxon>Hydrozoa</taxon>
        <taxon>Hydroidolina</taxon>
        <taxon>Anthoathecata</taxon>
        <taxon>Aplanulata</taxon>
        <taxon>Hydridae</taxon>
        <taxon>Hydra</taxon>
    </lineage>
</organism>
<evidence type="ECO:0000256" key="11">
    <source>
        <dbReference type="RuleBase" id="RU000304"/>
    </source>
</evidence>
<keyword evidence="2 10" id="KW-0547">Nucleotide-binding</keyword>
<dbReference type="PANTHER" id="PTHR48013:SF9">
    <property type="entry name" value="DUAL SPECIFICITY MITOGEN-ACTIVATED PROTEIN KINASE KINASE 5"/>
    <property type="match status" value="1"/>
</dbReference>
<keyword evidence="1" id="KW-0808">Transferase</keyword>
<keyword evidence="11" id="KW-0723">Serine/threonine-protein kinase</keyword>
<dbReference type="EC" id="2.7.12.2" evidence="6"/>
<dbReference type="Pfam" id="PF00069">
    <property type="entry name" value="Pkinase"/>
    <property type="match status" value="1"/>
</dbReference>
<evidence type="ECO:0000256" key="1">
    <source>
        <dbReference type="ARBA" id="ARBA00022679"/>
    </source>
</evidence>
<gene>
    <name evidence="14" type="primary">LOC100203621</name>
</gene>
<evidence type="ECO:0000313" key="13">
    <source>
        <dbReference type="Proteomes" id="UP001652625"/>
    </source>
</evidence>
<proteinExistence type="inferred from homology"/>
<dbReference type="Gene3D" id="3.10.20.90">
    <property type="entry name" value="Phosphatidylinositol 3-kinase Catalytic Subunit, Chain A, domain 1"/>
    <property type="match status" value="1"/>
</dbReference>
<dbReference type="InterPro" id="IPR000270">
    <property type="entry name" value="PB1_dom"/>
</dbReference>
<dbReference type="RefSeq" id="XP_065672888.1">
    <property type="nucleotide sequence ID" value="XM_065816816.1"/>
</dbReference>
<sequence>MEEMENALPYLNVVQQPLIFRLVSQQQHVTEFRVEQKISFHSLLNVLEDFMKACGEAKPNSFEYEDEDGDRITVRSDEELNAMIDWNQHCYKHMCDSTDGLYYMTIYPKVGKTATRRNTLGLTVDVNTPLHTNTSYSKTASHSSRKCSEGIETILSCENMLKQDLQFLHVIGHGNGGTVHKAFHTVLKKALAVKVISLDITLEVQRQILSEMDILFQCNSPYIISFYGAFFTENKISMCTEYMDRSSLDNYGQIPSHVLGGIVVMIVKGLQYLWSLKIMHRDVKPSNILVNSKGQVKLCDFGVSIQLVNSIAKTYVGTNAYMAPERIMGDEYGIHSDVWSLGLSLIEMSTGMFPYPLTDSQHCIVPPIELLQYIVNEQPPSLSAKLFGDTLREFVESCLKKNPKERPTPLELSQYRYILQNDTENLNALVADFVNGFKQKLPSEIL</sequence>
<evidence type="ECO:0000256" key="7">
    <source>
        <dbReference type="ARBA" id="ARBA00049014"/>
    </source>
</evidence>
<feature type="binding site" evidence="10">
    <location>
        <position position="194"/>
    </location>
    <ligand>
        <name>ATP</name>
        <dbReference type="ChEBI" id="CHEBI:30616"/>
    </ligand>
</feature>
<evidence type="ECO:0000256" key="2">
    <source>
        <dbReference type="ARBA" id="ARBA00022741"/>
    </source>
</evidence>
<dbReference type="SMART" id="SM00220">
    <property type="entry name" value="S_TKc"/>
    <property type="match status" value="1"/>
</dbReference>
<name>A0ABM4DEP9_HYDVU</name>
<dbReference type="InterPro" id="IPR008271">
    <property type="entry name" value="Ser/Thr_kinase_AS"/>
</dbReference>
<dbReference type="PANTHER" id="PTHR48013">
    <property type="entry name" value="DUAL SPECIFICITY MITOGEN-ACTIVATED PROTEIN KINASE KINASE 5-RELATED"/>
    <property type="match status" value="1"/>
</dbReference>
<dbReference type="Gene3D" id="3.30.200.20">
    <property type="entry name" value="Phosphorylase Kinase, domain 1"/>
    <property type="match status" value="1"/>
</dbReference>
<evidence type="ECO:0000256" key="4">
    <source>
        <dbReference type="ARBA" id="ARBA00022840"/>
    </source>
</evidence>
<feature type="domain" description="Protein kinase" evidence="12">
    <location>
        <begin position="165"/>
        <end position="418"/>
    </location>
</feature>
<dbReference type="Gene3D" id="1.10.510.10">
    <property type="entry name" value="Transferase(Phosphotransferase) domain 1"/>
    <property type="match status" value="1"/>
</dbReference>
<evidence type="ECO:0000256" key="3">
    <source>
        <dbReference type="ARBA" id="ARBA00022777"/>
    </source>
</evidence>
<dbReference type="GeneID" id="100203621"/>
<dbReference type="Proteomes" id="UP001652625">
    <property type="component" value="Chromosome 13"/>
</dbReference>
<evidence type="ECO:0000256" key="9">
    <source>
        <dbReference type="ARBA" id="ARBA00051693"/>
    </source>
</evidence>
<evidence type="ECO:0000256" key="5">
    <source>
        <dbReference type="ARBA" id="ARBA00038035"/>
    </source>
</evidence>
<dbReference type="PROSITE" id="PS50011">
    <property type="entry name" value="PROTEIN_KINASE_DOM"/>
    <property type="match status" value="1"/>
</dbReference>
<reference evidence="14" key="1">
    <citation type="submission" date="2025-08" db="UniProtKB">
        <authorList>
            <consortium name="RefSeq"/>
        </authorList>
    </citation>
    <scope>IDENTIFICATION</scope>
</reference>
<keyword evidence="4 10" id="KW-0067">ATP-binding</keyword>
<evidence type="ECO:0000256" key="8">
    <source>
        <dbReference type="ARBA" id="ARBA00049299"/>
    </source>
</evidence>
<dbReference type="Pfam" id="PF00564">
    <property type="entry name" value="PB1"/>
    <property type="match status" value="1"/>
</dbReference>
<dbReference type="PROSITE" id="PS00107">
    <property type="entry name" value="PROTEIN_KINASE_ATP"/>
    <property type="match status" value="1"/>
</dbReference>
<comment type="catalytic activity">
    <reaction evidence="9">
        <text>L-tyrosyl-[protein] + ATP = O-phospho-L-tyrosyl-[protein] + ADP + H(+)</text>
        <dbReference type="Rhea" id="RHEA:10596"/>
        <dbReference type="Rhea" id="RHEA-COMP:10136"/>
        <dbReference type="Rhea" id="RHEA-COMP:20101"/>
        <dbReference type="ChEBI" id="CHEBI:15378"/>
        <dbReference type="ChEBI" id="CHEBI:30616"/>
        <dbReference type="ChEBI" id="CHEBI:46858"/>
        <dbReference type="ChEBI" id="CHEBI:61978"/>
        <dbReference type="ChEBI" id="CHEBI:456216"/>
        <dbReference type="EC" id="2.7.12.2"/>
    </reaction>
</comment>
<dbReference type="InterPro" id="IPR017441">
    <property type="entry name" value="Protein_kinase_ATP_BS"/>
</dbReference>